<keyword evidence="5" id="KW-1185">Reference proteome</keyword>
<dbReference type="InterPro" id="IPR052918">
    <property type="entry name" value="Motility_Chemotaxis_Reg"/>
</dbReference>
<name>A0A6N6RFJ9_9FLAO</name>
<evidence type="ECO:0000259" key="3">
    <source>
        <dbReference type="Pfam" id="PF18962"/>
    </source>
</evidence>
<dbReference type="Proteomes" id="UP000468650">
    <property type="component" value="Unassembled WGS sequence"/>
</dbReference>
<feature type="chain" id="PRO_5026746174" evidence="2">
    <location>
        <begin position="19"/>
        <end position="670"/>
    </location>
</feature>
<sequence length="670" mass="73442">MRSLFLTLSLLLSLCSLAQWDWSIRGGSSNSLQRPLDYNDVKFLETDRAGNIYVLAIVGGDGLMVDSVSLTGYSEVGVSATVDFMLSSFTPDGRHRWSKVIGGRDYDFGYALKADSTDGIYVTGYVENVKNNPVGPPNTAVHFDTDTILPRIPYDSNFAYIEDTLRQSMFLLKYDTAGTFQWLAMPEPDTMTFDLSTYRNISSSLDLDIAPNGNLFWLCHLSPGKFRWETDSIIPTHGVYVVEYSQSGQQISLSQLQMHSSNAIHLSYYWGGVTFFKRNPVSGDYVVAGRNIAKNTNGWITIGGDTLQSDSYIASFSSSGQLQWLHESAGVDEMQIEALNLDPTGNIYITGAVKRNTILAGHIYTSPVGAVSPFVTALDATGSHLWSSMAVPGGMSTGQGIEVVDDEVVITGYSGQMYWPSHADTLKTAPNQGYDGFITRFEILDGSVISMDRTVTNFGGGSWGNAITAGPANTFYIGGNFDQGMYMGNDTLYKVGSQRSFFLTKYQCDVPEPSFSVSGNNDSNSVTLTYTGPLADSVQWFMGDGTQYWGDVVQHTYGADSVYRICVRAYFECTDVMICDSIHAGSIGMREVVADDITFYPNPTTGQLTIDGLPEPGILRLYSLEGTLLNSEATTESTHHMELGSYPAGVYVLEYHSRKGISTFRKVIVE</sequence>
<protein>
    <submittedName>
        <fullName evidence="4">T9SS type A sorting domain-containing protein</fullName>
    </submittedName>
</protein>
<organism evidence="4 5">
    <name type="scientific">Phaeocystidibacter luteus</name>
    <dbReference type="NCBI Taxonomy" id="911197"/>
    <lineage>
        <taxon>Bacteria</taxon>
        <taxon>Pseudomonadati</taxon>
        <taxon>Bacteroidota</taxon>
        <taxon>Flavobacteriia</taxon>
        <taxon>Flavobacteriales</taxon>
        <taxon>Phaeocystidibacteraceae</taxon>
        <taxon>Phaeocystidibacter</taxon>
    </lineage>
</organism>
<evidence type="ECO:0000256" key="1">
    <source>
        <dbReference type="ARBA" id="ARBA00022729"/>
    </source>
</evidence>
<accession>A0A6N6RFJ9</accession>
<dbReference type="EMBL" id="WBVO01000006">
    <property type="protein sequence ID" value="KAB2809931.1"/>
    <property type="molecule type" value="Genomic_DNA"/>
</dbReference>
<proteinExistence type="predicted"/>
<dbReference type="NCBIfam" id="TIGR04183">
    <property type="entry name" value="Por_Secre_tail"/>
    <property type="match status" value="1"/>
</dbReference>
<evidence type="ECO:0000256" key="2">
    <source>
        <dbReference type="SAM" id="SignalP"/>
    </source>
</evidence>
<dbReference type="PANTHER" id="PTHR35580:SF1">
    <property type="entry name" value="PHYTASE-LIKE DOMAIN-CONTAINING PROTEIN"/>
    <property type="match status" value="1"/>
</dbReference>
<dbReference type="InterPro" id="IPR026444">
    <property type="entry name" value="Secre_tail"/>
</dbReference>
<evidence type="ECO:0000313" key="4">
    <source>
        <dbReference type="EMBL" id="KAB2809931.1"/>
    </source>
</evidence>
<dbReference type="AlphaFoldDB" id="A0A6N6RFJ9"/>
<reference evidence="4 5" key="1">
    <citation type="submission" date="2019-09" db="EMBL/GenBank/DDBJ databases">
        <title>Genomes of family Cryomorphaceae.</title>
        <authorList>
            <person name="Bowman J.P."/>
        </authorList>
    </citation>
    <scope>NUCLEOTIDE SEQUENCE [LARGE SCALE GENOMIC DNA]</scope>
    <source>
        <strain evidence="4 5">LMG 25704</strain>
    </source>
</reference>
<comment type="caution">
    <text evidence="4">The sequence shown here is derived from an EMBL/GenBank/DDBJ whole genome shotgun (WGS) entry which is preliminary data.</text>
</comment>
<keyword evidence="1 2" id="KW-0732">Signal</keyword>
<dbReference type="PANTHER" id="PTHR35580">
    <property type="entry name" value="CELL SURFACE GLYCOPROTEIN (S-LAYER PROTEIN)-LIKE PROTEIN"/>
    <property type="match status" value="1"/>
</dbReference>
<dbReference type="OrthoDB" id="5381604at2"/>
<evidence type="ECO:0000313" key="5">
    <source>
        <dbReference type="Proteomes" id="UP000468650"/>
    </source>
</evidence>
<feature type="domain" description="Secretion system C-terminal sorting" evidence="3">
    <location>
        <begin position="600"/>
        <end position="669"/>
    </location>
</feature>
<gene>
    <name evidence="4" type="ORF">F8C67_08600</name>
</gene>
<feature type="signal peptide" evidence="2">
    <location>
        <begin position="1"/>
        <end position="18"/>
    </location>
</feature>
<dbReference type="Pfam" id="PF18962">
    <property type="entry name" value="Por_Secre_tail"/>
    <property type="match status" value="1"/>
</dbReference>